<dbReference type="Gene3D" id="3.40.50.300">
    <property type="entry name" value="P-loop containing nucleotide triphosphate hydrolases"/>
    <property type="match status" value="1"/>
</dbReference>
<name>A0AA38CMH9_TAXCH</name>
<dbReference type="InterPro" id="IPR011545">
    <property type="entry name" value="DEAD/DEAH_box_helicase_dom"/>
</dbReference>
<keyword evidence="3" id="KW-1185">Reference proteome</keyword>
<dbReference type="Proteomes" id="UP000824469">
    <property type="component" value="Unassembled WGS sequence"/>
</dbReference>
<dbReference type="PANTHER" id="PTHR14074">
    <property type="entry name" value="HELICASE WITH DEATH DOMAIN-RELATED"/>
    <property type="match status" value="1"/>
</dbReference>
<evidence type="ECO:0000313" key="3">
    <source>
        <dbReference type="Proteomes" id="UP000824469"/>
    </source>
</evidence>
<proteinExistence type="predicted"/>
<dbReference type="InterPro" id="IPR027417">
    <property type="entry name" value="P-loop_NTPase"/>
</dbReference>
<comment type="caution">
    <text evidence="2">The sequence shown here is derived from an EMBL/GenBank/DDBJ whole genome shotgun (WGS) entry which is preliminary data.</text>
</comment>
<dbReference type="GO" id="GO:0003676">
    <property type="term" value="F:nucleic acid binding"/>
    <property type="evidence" value="ECO:0007669"/>
    <property type="project" value="InterPro"/>
</dbReference>
<reference evidence="2 3" key="1">
    <citation type="journal article" date="2021" name="Nat. Plants">
        <title>The Taxus genome provides insights into paclitaxel biosynthesis.</title>
        <authorList>
            <person name="Xiong X."/>
            <person name="Gou J."/>
            <person name="Liao Q."/>
            <person name="Li Y."/>
            <person name="Zhou Q."/>
            <person name="Bi G."/>
            <person name="Li C."/>
            <person name="Du R."/>
            <person name="Wang X."/>
            <person name="Sun T."/>
            <person name="Guo L."/>
            <person name="Liang H."/>
            <person name="Lu P."/>
            <person name="Wu Y."/>
            <person name="Zhang Z."/>
            <person name="Ro D.K."/>
            <person name="Shang Y."/>
            <person name="Huang S."/>
            <person name="Yan J."/>
        </authorList>
    </citation>
    <scope>NUCLEOTIDE SEQUENCE [LARGE SCALE GENOMIC DNA]</scope>
    <source>
        <strain evidence="2">Ta-2019</strain>
    </source>
</reference>
<dbReference type="Pfam" id="PF00270">
    <property type="entry name" value="DEAD"/>
    <property type="match status" value="1"/>
</dbReference>
<dbReference type="SMART" id="SM00487">
    <property type="entry name" value="DEXDc"/>
    <property type="match status" value="1"/>
</dbReference>
<dbReference type="InterPro" id="IPR014001">
    <property type="entry name" value="Helicase_ATP-bd"/>
</dbReference>
<evidence type="ECO:0000313" key="2">
    <source>
        <dbReference type="EMBL" id="KAH9304311.1"/>
    </source>
</evidence>
<sequence>MGEVPENIPNELSAYHEEFILVVQKEINESAIPFTIDLIGRLVKLPADVEGYGPSLEKEIVTMAGCVRKREFGEGYDPLIVQNKKARKKSGTEPKKANLIESKKKSVVEIVKEEEAECKVVRSIPDSAARRYQLEILEVAIRRNTVIILETGSGKTLISVLLMKQIAHELRAKGDKGLIVFLAPTIQLVVQQSDVIKYNTDLQVGYYYGTKGVDSWNVEKWKREIEINEVLVMTPQILLDGLRLSFLKLDMVDLLIFDECHHACGQHPYAKIMKEYYYGCQHKPKVFGMTASPVIRK</sequence>
<protein>
    <recommendedName>
        <fullName evidence="1">Helicase ATP-binding domain-containing protein</fullName>
    </recommendedName>
</protein>
<accession>A0AA38CMH9</accession>
<dbReference type="SUPFAM" id="SSF52540">
    <property type="entry name" value="P-loop containing nucleoside triphosphate hydrolases"/>
    <property type="match status" value="1"/>
</dbReference>
<dbReference type="EMBL" id="JAHRHJ020000008">
    <property type="protein sequence ID" value="KAH9304311.1"/>
    <property type="molecule type" value="Genomic_DNA"/>
</dbReference>
<feature type="domain" description="Helicase ATP-binding" evidence="1">
    <location>
        <begin position="136"/>
        <end position="297"/>
    </location>
</feature>
<gene>
    <name evidence="2" type="ORF">KI387_008715</name>
</gene>
<dbReference type="GO" id="GO:0005524">
    <property type="term" value="F:ATP binding"/>
    <property type="evidence" value="ECO:0007669"/>
    <property type="project" value="InterPro"/>
</dbReference>
<dbReference type="GO" id="GO:0005737">
    <property type="term" value="C:cytoplasm"/>
    <property type="evidence" value="ECO:0007669"/>
    <property type="project" value="TreeGrafter"/>
</dbReference>
<dbReference type="InterPro" id="IPR051363">
    <property type="entry name" value="RLR_Helicase"/>
</dbReference>
<organism evidence="2 3">
    <name type="scientific">Taxus chinensis</name>
    <name type="common">Chinese yew</name>
    <name type="synonym">Taxus wallichiana var. chinensis</name>
    <dbReference type="NCBI Taxonomy" id="29808"/>
    <lineage>
        <taxon>Eukaryota</taxon>
        <taxon>Viridiplantae</taxon>
        <taxon>Streptophyta</taxon>
        <taxon>Embryophyta</taxon>
        <taxon>Tracheophyta</taxon>
        <taxon>Spermatophyta</taxon>
        <taxon>Pinopsida</taxon>
        <taxon>Pinidae</taxon>
        <taxon>Conifers II</taxon>
        <taxon>Cupressales</taxon>
        <taxon>Taxaceae</taxon>
        <taxon>Taxus</taxon>
    </lineage>
</organism>
<dbReference type="CDD" id="cd18034">
    <property type="entry name" value="DEXHc_dicer"/>
    <property type="match status" value="1"/>
</dbReference>
<dbReference type="PROSITE" id="PS51192">
    <property type="entry name" value="HELICASE_ATP_BIND_1"/>
    <property type="match status" value="1"/>
</dbReference>
<feature type="non-terminal residue" evidence="2">
    <location>
        <position position="1"/>
    </location>
</feature>
<dbReference type="AlphaFoldDB" id="A0AA38CMH9"/>
<evidence type="ECO:0000259" key="1">
    <source>
        <dbReference type="PROSITE" id="PS51192"/>
    </source>
</evidence>
<dbReference type="PANTHER" id="PTHR14074:SF16">
    <property type="entry name" value="ANTIVIRAL INNATE IMMUNE RESPONSE RECEPTOR RIG-I"/>
    <property type="match status" value="1"/>
</dbReference>